<comment type="caution">
    <text evidence="1">The sequence shown here is derived from an EMBL/GenBank/DDBJ whole genome shotgun (WGS) entry which is preliminary data.</text>
</comment>
<reference evidence="1" key="1">
    <citation type="submission" date="2023-10" db="EMBL/GenBank/DDBJ databases">
        <authorList>
            <person name="Chen Y."/>
            <person name="Shah S."/>
            <person name="Dougan E. K."/>
            <person name="Thang M."/>
            <person name="Chan C."/>
        </authorList>
    </citation>
    <scope>NUCLEOTIDE SEQUENCE [LARGE SCALE GENOMIC DNA]</scope>
</reference>
<dbReference type="Proteomes" id="UP001189429">
    <property type="component" value="Unassembled WGS sequence"/>
</dbReference>
<sequence>MYSLGNLKRLGYDMAATTSLSSELPVLYMNNFSQFDAWGKRSVPGFRERLPAVAFMSSYCGDKGELVTMLAELGIPVHSLGKCAPSGSENKHTPEIASGDKVSFISKYRVYRRQ</sequence>
<dbReference type="EMBL" id="CAUYUJ010001114">
    <property type="protein sequence ID" value="CAK0794286.1"/>
    <property type="molecule type" value="Genomic_DNA"/>
</dbReference>
<evidence type="ECO:0000313" key="1">
    <source>
        <dbReference type="EMBL" id="CAK0794286.1"/>
    </source>
</evidence>
<keyword evidence="2" id="KW-1185">Reference proteome</keyword>
<name>A0ABN9PMJ3_9DINO</name>
<gene>
    <name evidence="1" type="ORF">PCOR1329_LOCUS4346</name>
</gene>
<organism evidence="1 2">
    <name type="scientific">Prorocentrum cordatum</name>
    <dbReference type="NCBI Taxonomy" id="2364126"/>
    <lineage>
        <taxon>Eukaryota</taxon>
        <taxon>Sar</taxon>
        <taxon>Alveolata</taxon>
        <taxon>Dinophyceae</taxon>
        <taxon>Prorocentrales</taxon>
        <taxon>Prorocentraceae</taxon>
        <taxon>Prorocentrum</taxon>
    </lineage>
</organism>
<protein>
    <submittedName>
        <fullName evidence="1">Uncharacterized protein</fullName>
    </submittedName>
</protein>
<accession>A0ABN9PMJ3</accession>
<evidence type="ECO:0000313" key="2">
    <source>
        <dbReference type="Proteomes" id="UP001189429"/>
    </source>
</evidence>
<dbReference type="SUPFAM" id="SSF53756">
    <property type="entry name" value="UDP-Glycosyltransferase/glycogen phosphorylase"/>
    <property type="match status" value="1"/>
</dbReference>
<proteinExistence type="predicted"/>